<keyword evidence="3 6" id="KW-0812">Transmembrane</keyword>
<sequence>MPDGLARSSFRTTAMLALRLLTQAVTLVAITRWLGPGRYGEYIAVASLAIVLSLIPNLGSAYVLMAREARMPGEGIDVMRYGWVLSLVFGTLLTASFPSVAQLTTHSRFTWVDLWLIGATELMATPLILLLSGALQARHKVATGQGIQWIPLALRGCLAGTCLVAGDAITFHAFVCWQAVLAVAGLFAAILITSRHIPLRWSPRQPTRDEWKDGASYAAMHIVSANPTELDKILSNRLLGEHTAGIYAATSRILNAVVIPVIGMLLAAQQRLFIHGSDPGAGGRRLIRTLFVLAGAWGIVSAAGTTLCAPLLPWILGAAYADAASIMPWVALAAPFVSLRLSAGTVLVALGHPLHRMLFELLGAVLMAVLLVAGAHYAQARGMALGLACAELCMAAAGWWMVIAAERQLRPNQAQRSGPGTAGRR</sequence>
<dbReference type="Proteomes" id="UP000316093">
    <property type="component" value="Chromosome"/>
</dbReference>
<comment type="subcellular location">
    <subcellularLocation>
        <location evidence="1">Cell membrane</location>
        <topology evidence="1">Multi-pass membrane protein</topology>
    </subcellularLocation>
</comment>
<organism evidence="7 8">
    <name type="scientific">Luteibacter pinisoli</name>
    <dbReference type="NCBI Taxonomy" id="2589080"/>
    <lineage>
        <taxon>Bacteria</taxon>
        <taxon>Pseudomonadati</taxon>
        <taxon>Pseudomonadota</taxon>
        <taxon>Gammaproteobacteria</taxon>
        <taxon>Lysobacterales</taxon>
        <taxon>Rhodanobacteraceae</taxon>
        <taxon>Luteibacter</taxon>
    </lineage>
</organism>
<feature type="transmembrane region" description="Helical" evidence="6">
    <location>
        <begin position="78"/>
        <end position="95"/>
    </location>
</feature>
<evidence type="ECO:0000256" key="2">
    <source>
        <dbReference type="ARBA" id="ARBA00022475"/>
    </source>
</evidence>
<feature type="transmembrane region" description="Helical" evidence="6">
    <location>
        <begin position="172"/>
        <end position="192"/>
    </location>
</feature>
<feature type="transmembrane region" description="Helical" evidence="6">
    <location>
        <begin position="290"/>
        <end position="314"/>
    </location>
</feature>
<feature type="transmembrane region" description="Helical" evidence="6">
    <location>
        <begin position="357"/>
        <end position="377"/>
    </location>
</feature>
<dbReference type="RefSeq" id="WP_139980652.1">
    <property type="nucleotide sequence ID" value="NZ_CP041046.1"/>
</dbReference>
<keyword evidence="5 6" id="KW-0472">Membrane</keyword>
<feature type="transmembrane region" description="Helical" evidence="6">
    <location>
        <begin position="42"/>
        <end position="66"/>
    </location>
</feature>
<evidence type="ECO:0000313" key="7">
    <source>
        <dbReference type="EMBL" id="QDE38791.1"/>
    </source>
</evidence>
<keyword evidence="4 6" id="KW-1133">Transmembrane helix</keyword>
<dbReference type="KEGG" id="lpy:FIV34_06035"/>
<dbReference type="EMBL" id="CP041046">
    <property type="protein sequence ID" value="QDE38791.1"/>
    <property type="molecule type" value="Genomic_DNA"/>
</dbReference>
<dbReference type="AlphaFoldDB" id="A0A4Y5Z0T9"/>
<evidence type="ECO:0000256" key="6">
    <source>
        <dbReference type="SAM" id="Phobius"/>
    </source>
</evidence>
<dbReference type="InterPro" id="IPR050833">
    <property type="entry name" value="Poly_Biosynth_Transport"/>
</dbReference>
<dbReference type="PANTHER" id="PTHR30250">
    <property type="entry name" value="PST FAMILY PREDICTED COLANIC ACID TRANSPORTER"/>
    <property type="match status" value="1"/>
</dbReference>
<gene>
    <name evidence="7" type="ORF">FIV34_06035</name>
</gene>
<feature type="transmembrane region" description="Helical" evidence="6">
    <location>
        <begin position="115"/>
        <end position="135"/>
    </location>
</feature>
<feature type="transmembrane region" description="Helical" evidence="6">
    <location>
        <begin position="326"/>
        <end position="350"/>
    </location>
</feature>
<dbReference type="OrthoDB" id="6053968at2"/>
<accession>A0A4Y5Z0T9</accession>
<feature type="transmembrane region" description="Helical" evidence="6">
    <location>
        <begin position="12"/>
        <end position="30"/>
    </location>
</feature>
<protein>
    <submittedName>
        <fullName evidence="7">Lipopolysaccharide biosynthesis protein</fullName>
    </submittedName>
</protein>
<dbReference type="InterPro" id="IPR002797">
    <property type="entry name" value="Polysacc_synth"/>
</dbReference>
<keyword evidence="8" id="KW-1185">Reference proteome</keyword>
<proteinExistence type="predicted"/>
<evidence type="ECO:0000313" key="8">
    <source>
        <dbReference type="Proteomes" id="UP000316093"/>
    </source>
</evidence>
<dbReference type="Pfam" id="PF01943">
    <property type="entry name" value="Polysacc_synt"/>
    <property type="match status" value="1"/>
</dbReference>
<evidence type="ECO:0000256" key="4">
    <source>
        <dbReference type="ARBA" id="ARBA00022989"/>
    </source>
</evidence>
<name>A0A4Y5Z0T9_9GAMM</name>
<feature type="transmembrane region" description="Helical" evidence="6">
    <location>
        <begin position="383"/>
        <end position="403"/>
    </location>
</feature>
<evidence type="ECO:0000256" key="5">
    <source>
        <dbReference type="ARBA" id="ARBA00023136"/>
    </source>
</evidence>
<evidence type="ECO:0000256" key="1">
    <source>
        <dbReference type="ARBA" id="ARBA00004651"/>
    </source>
</evidence>
<dbReference type="PANTHER" id="PTHR30250:SF26">
    <property type="entry name" value="PSMA PROTEIN"/>
    <property type="match status" value="1"/>
</dbReference>
<evidence type="ECO:0000256" key="3">
    <source>
        <dbReference type="ARBA" id="ARBA00022692"/>
    </source>
</evidence>
<dbReference type="GO" id="GO:0005886">
    <property type="term" value="C:plasma membrane"/>
    <property type="evidence" value="ECO:0007669"/>
    <property type="project" value="UniProtKB-SubCell"/>
</dbReference>
<keyword evidence="2" id="KW-1003">Cell membrane</keyword>
<reference evidence="7 8" key="1">
    <citation type="submission" date="2019-06" db="EMBL/GenBank/DDBJ databases">
        <title>A complete genome sequence for Luteibacter pinisoli MAH-14.</title>
        <authorList>
            <person name="Baltrus D.A."/>
        </authorList>
    </citation>
    <scope>NUCLEOTIDE SEQUENCE [LARGE SCALE GENOMIC DNA]</scope>
    <source>
        <strain evidence="7 8">MAH-14</strain>
    </source>
</reference>